<organism evidence="1">
    <name type="scientific">marine sediment metagenome</name>
    <dbReference type="NCBI Taxonomy" id="412755"/>
    <lineage>
        <taxon>unclassified sequences</taxon>
        <taxon>metagenomes</taxon>
        <taxon>ecological metagenomes</taxon>
    </lineage>
</organism>
<dbReference type="EMBL" id="BARS01011292">
    <property type="protein sequence ID" value="GAF88332.1"/>
    <property type="molecule type" value="Genomic_DNA"/>
</dbReference>
<gene>
    <name evidence="1" type="ORF">S01H1_20593</name>
</gene>
<dbReference type="Gene3D" id="3.20.20.80">
    <property type="entry name" value="Glycosidases"/>
    <property type="match status" value="1"/>
</dbReference>
<evidence type="ECO:0008006" key="2">
    <source>
        <dbReference type="Google" id="ProtNLM"/>
    </source>
</evidence>
<dbReference type="AlphaFoldDB" id="X0TJK0"/>
<feature type="non-terminal residue" evidence="1">
    <location>
        <position position="1"/>
    </location>
</feature>
<reference evidence="1" key="1">
    <citation type="journal article" date="2014" name="Front. Microbiol.">
        <title>High frequency of phylogenetically diverse reductive dehalogenase-homologous genes in deep subseafloor sedimentary metagenomes.</title>
        <authorList>
            <person name="Kawai M."/>
            <person name="Futagami T."/>
            <person name="Toyoda A."/>
            <person name="Takaki Y."/>
            <person name="Nishi S."/>
            <person name="Hori S."/>
            <person name="Arai W."/>
            <person name="Tsubouchi T."/>
            <person name="Morono Y."/>
            <person name="Uchiyama I."/>
            <person name="Ito T."/>
            <person name="Fujiyama A."/>
            <person name="Inagaki F."/>
            <person name="Takami H."/>
        </authorList>
    </citation>
    <scope>NUCLEOTIDE SEQUENCE</scope>
    <source>
        <strain evidence="1">Expedition CK06-06</strain>
    </source>
</reference>
<proteinExistence type="predicted"/>
<name>X0TJK0_9ZZZZ</name>
<protein>
    <recommendedName>
        <fullName evidence="2">Glycoside hydrolase family 42 N-terminal domain-containing protein</fullName>
    </recommendedName>
</protein>
<evidence type="ECO:0000313" key="1">
    <source>
        <dbReference type="EMBL" id="GAF88332.1"/>
    </source>
</evidence>
<comment type="caution">
    <text evidence="1">The sequence shown here is derived from an EMBL/GenBank/DDBJ whole genome shotgun (WGS) entry which is preliminary data.</text>
</comment>
<sequence>DVFGTDIYPIPDGKGNNGWIRGRFVPSAAAVGAFTEKLRRAVHPHPFYMVLHGCGILEWDAKAIEAGTTHRRPTFQEQQFMVLDAIVHGASGILYWGANYINDDSLYWRQIGRVNRQVRALAPVLAEGTHWPDARPGMQQVSVLGKMYKGERYVLATNNHPSQALPGWIAVPGWKGERAHSLLDGREVPVVDGVIRDTIPPLSARLYTDGTSLFEAFGRPAPAALARRPMRTLFGLPLKLEPFKNKSSEQIADVLKNAGVDGVVQMPHDPELVDA</sequence>
<accession>X0TJK0</accession>
<feature type="non-terminal residue" evidence="1">
    <location>
        <position position="275"/>
    </location>
</feature>